<keyword evidence="1" id="KW-0808">Transferase</keyword>
<dbReference type="GO" id="GO:0004674">
    <property type="term" value="F:protein serine/threonine kinase activity"/>
    <property type="evidence" value="ECO:0007669"/>
    <property type="project" value="InterPro"/>
</dbReference>
<organism evidence="6 7">
    <name type="scientific">Paramecium octaurelia</name>
    <dbReference type="NCBI Taxonomy" id="43137"/>
    <lineage>
        <taxon>Eukaryota</taxon>
        <taxon>Sar</taxon>
        <taxon>Alveolata</taxon>
        <taxon>Ciliophora</taxon>
        <taxon>Intramacronucleata</taxon>
        <taxon>Oligohymenophorea</taxon>
        <taxon>Peniculida</taxon>
        <taxon>Parameciidae</taxon>
        <taxon>Paramecium</taxon>
    </lineage>
</organism>
<evidence type="ECO:0000256" key="1">
    <source>
        <dbReference type="ARBA" id="ARBA00022679"/>
    </source>
</evidence>
<dbReference type="GO" id="GO:0016020">
    <property type="term" value="C:membrane"/>
    <property type="evidence" value="ECO:0007669"/>
    <property type="project" value="TreeGrafter"/>
</dbReference>
<dbReference type="FunFam" id="1.10.510.10:FF:002271">
    <property type="match status" value="1"/>
</dbReference>
<dbReference type="SMART" id="SM00220">
    <property type="entry name" value="S_TKc"/>
    <property type="match status" value="1"/>
</dbReference>
<evidence type="ECO:0000313" key="7">
    <source>
        <dbReference type="Proteomes" id="UP000683925"/>
    </source>
</evidence>
<proteinExistence type="predicted"/>
<dbReference type="GO" id="GO:0000407">
    <property type="term" value="C:phagophore assembly site"/>
    <property type="evidence" value="ECO:0007669"/>
    <property type="project" value="TreeGrafter"/>
</dbReference>
<feature type="domain" description="Protein kinase" evidence="5">
    <location>
        <begin position="20"/>
        <end position="288"/>
    </location>
</feature>
<dbReference type="InterPro" id="IPR045269">
    <property type="entry name" value="Atg1-like"/>
</dbReference>
<dbReference type="OrthoDB" id="266718at2759"/>
<name>A0A8S1S7V0_PAROT</name>
<dbReference type="PANTHER" id="PTHR24348">
    <property type="entry name" value="SERINE/THREONINE-PROTEIN KINASE UNC-51-RELATED"/>
    <property type="match status" value="1"/>
</dbReference>
<accession>A0A8S1S7V0</accession>
<dbReference type="OMA" id="NHHQNIV"/>
<dbReference type="GO" id="GO:0005776">
    <property type="term" value="C:autophagosome"/>
    <property type="evidence" value="ECO:0007669"/>
    <property type="project" value="TreeGrafter"/>
</dbReference>
<dbReference type="GO" id="GO:0000045">
    <property type="term" value="P:autophagosome assembly"/>
    <property type="evidence" value="ECO:0007669"/>
    <property type="project" value="TreeGrafter"/>
</dbReference>
<protein>
    <recommendedName>
        <fullName evidence="5">Protein kinase domain-containing protein</fullName>
    </recommendedName>
</protein>
<evidence type="ECO:0000256" key="4">
    <source>
        <dbReference type="ARBA" id="ARBA00022840"/>
    </source>
</evidence>
<keyword evidence="3" id="KW-0418">Kinase</keyword>
<gene>
    <name evidence="6" type="ORF">POCTA_138.1.T0070053</name>
</gene>
<evidence type="ECO:0000256" key="3">
    <source>
        <dbReference type="ARBA" id="ARBA00022777"/>
    </source>
</evidence>
<dbReference type="InterPro" id="IPR000719">
    <property type="entry name" value="Prot_kinase_dom"/>
</dbReference>
<dbReference type="Pfam" id="PF00069">
    <property type="entry name" value="Pkinase"/>
    <property type="match status" value="1"/>
</dbReference>
<evidence type="ECO:0000256" key="2">
    <source>
        <dbReference type="ARBA" id="ARBA00022741"/>
    </source>
</evidence>
<dbReference type="PROSITE" id="PS50011">
    <property type="entry name" value="PROTEIN_KINASE_DOM"/>
    <property type="match status" value="1"/>
</dbReference>
<dbReference type="PANTHER" id="PTHR24348:SF22">
    <property type="entry name" value="NON-SPECIFIC SERINE_THREONINE PROTEIN KINASE"/>
    <property type="match status" value="1"/>
</dbReference>
<keyword evidence="2" id="KW-0547">Nucleotide-binding</keyword>
<dbReference type="InterPro" id="IPR008271">
    <property type="entry name" value="Ser/Thr_kinase_AS"/>
</dbReference>
<dbReference type="GO" id="GO:0005524">
    <property type="term" value="F:ATP binding"/>
    <property type="evidence" value="ECO:0007669"/>
    <property type="project" value="UniProtKB-KW"/>
</dbReference>
<evidence type="ECO:0000313" key="6">
    <source>
        <dbReference type="EMBL" id="CAD8135833.1"/>
    </source>
</evidence>
<dbReference type="EMBL" id="CAJJDP010000006">
    <property type="protein sequence ID" value="CAD8135833.1"/>
    <property type="molecule type" value="Genomic_DNA"/>
</dbReference>
<dbReference type="GO" id="GO:0010506">
    <property type="term" value="P:regulation of autophagy"/>
    <property type="evidence" value="ECO:0007669"/>
    <property type="project" value="InterPro"/>
</dbReference>
<keyword evidence="7" id="KW-1185">Reference proteome</keyword>
<dbReference type="GO" id="GO:0005829">
    <property type="term" value="C:cytosol"/>
    <property type="evidence" value="ECO:0007669"/>
    <property type="project" value="TreeGrafter"/>
</dbReference>
<dbReference type="Proteomes" id="UP000683925">
    <property type="component" value="Unassembled WGS sequence"/>
</dbReference>
<sequence length="365" mass="43353">MNNHQLYRKGDLLIFKLNRYRVLELFPQGTQGTVIKIQEENKEDQFALKIIQEITEKELQITKWLQENHHQNIVNIIDFQIQQNKAYILMECCEYNLYQELKKKPLDQKELRYFMISIARGLKYLHSNSIIHRDLKPENILITTLTEKKNNKQLQQRIYKIADFGLSLLQQLAQTKYIGTCYYMAPELIINLDQPYDHKVDVWSFGTIVYEILTGKPLFQGLTTQQVYDQIKKSCDVENQKALNQKLQIIKDEHYLDLVTKMLKYDPNERYNIDQVISELQNKDQNVIKNRSVSCNVTEAKDQKQFQFKLSNQAFYRPVQLPFNNSVTLQQTINRPNHQQIGSTYLQPNNNGKFRNYYICNIQKK</sequence>
<comment type="caution">
    <text evidence="6">The sequence shown here is derived from an EMBL/GenBank/DDBJ whole genome shotgun (WGS) entry which is preliminary data.</text>
</comment>
<dbReference type="AlphaFoldDB" id="A0A8S1S7V0"/>
<keyword evidence="4" id="KW-0067">ATP-binding</keyword>
<evidence type="ECO:0000259" key="5">
    <source>
        <dbReference type="PROSITE" id="PS50011"/>
    </source>
</evidence>
<dbReference type="PROSITE" id="PS00108">
    <property type="entry name" value="PROTEIN_KINASE_ST"/>
    <property type="match status" value="1"/>
</dbReference>
<reference evidence="6" key="1">
    <citation type="submission" date="2021-01" db="EMBL/GenBank/DDBJ databases">
        <authorList>
            <consortium name="Genoscope - CEA"/>
            <person name="William W."/>
        </authorList>
    </citation>
    <scope>NUCLEOTIDE SEQUENCE</scope>
</reference>